<reference evidence="1" key="1">
    <citation type="submission" date="2018-05" db="EMBL/GenBank/DDBJ databases">
        <authorList>
            <person name="Lanie J.A."/>
            <person name="Ng W.-L."/>
            <person name="Kazmierczak K.M."/>
            <person name="Andrzejewski T.M."/>
            <person name="Davidsen T.M."/>
            <person name="Wayne K.J."/>
            <person name="Tettelin H."/>
            <person name="Glass J.I."/>
            <person name="Rusch D."/>
            <person name="Podicherti R."/>
            <person name="Tsui H.-C.T."/>
            <person name="Winkler M.E."/>
        </authorList>
    </citation>
    <scope>NUCLEOTIDE SEQUENCE</scope>
</reference>
<sequence length="340" mass="38411">MTFPNSSSIDPTSLDGIKHLGEFITRLQFGSGAIPSNKDGSHDPWDHLEAVMGLATLGFNQEAIKGLEWMKFNQNSDGSWHNLYQNNQAIELGKQSNFSSYIAVAVWHFYLMNKDQTFLNSYWEPVKRAVFFALSLQDKNGAIAWNVDNLGKTDKDYLLTGCSSIAKSIECAIAISQVLNDQKLENEFRQAHLKLIHAIENPKGIFDLKKDRSRFSMDWYYPILSGADLGDKIIILTSKIKNDFWIDGKGIKCVSDEPWITVAETSECSIAFKKLGDDEFAKELLQNAISIVDQNDIPYMGWQFKERIYWPKEKPSWTAAACILAADANYNLTQGSKLLL</sequence>
<evidence type="ECO:0000313" key="1">
    <source>
        <dbReference type="EMBL" id="SVA93394.1"/>
    </source>
</evidence>
<dbReference type="GO" id="GO:0005975">
    <property type="term" value="P:carbohydrate metabolic process"/>
    <property type="evidence" value="ECO:0007669"/>
    <property type="project" value="InterPro"/>
</dbReference>
<proteinExistence type="predicted"/>
<name>A0A381ZWD5_9ZZZZ</name>
<feature type="non-terminal residue" evidence="1">
    <location>
        <position position="340"/>
    </location>
</feature>
<dbReference type="EMBL" id="UINC01022874">
    <property type="protein sequence ID" value="SVA93394.1"/>
    <property type="molecule type" value="Genomic_DNA"/>
</dbReference>
<dbReference type="AlphaFoldDB" id="A0A381ZWD5"/>
<dbReference type="Gene3D" id="1.50.10.10">
    <property type="match status" value="1"/>
</dbReference>
<dbReference type="InterPro" id="IPR008928">
    <property type="entry name" value="6-hairpin_glycosidase_sf"/>
</dbReference>
<dbReference type="InterPro" id="IPR012341">
    <property type="entry name" value="6hp_glycosidase-like_sf"/>
</dbReference>
<protein>
    <recommendedName>
        <fullName evidence="2">Prenyltransferase</fullName>
    </recommendedName>
</protein>
<dbReference type="SUPFAM" id="SSF48208">
    <property type="entry name" value="Six-hairpin glycosidases"/>
    <property type="match status" value="1"/>
</dbReference>
<gene>
    <name evidence="1" type="ORF">METZ01_LOCUS146248</name>
</gene>
<organism evidence="1">
    <name type="scientific">marine metagenome</name>
    <dbReference type="NCBI Taxonomy" id="408172"/>
    <lineage>
        <taxon>unclassified sequences</taxon>
        <taxon>metagenomes</taxon>
        <taxon>ecological metagenomes</taxon>
    </lineage>
</organism>
<accession>A0A381ZWD5</accession>
<feature type="non-terminal residue" evidence="1">
    <location>
        <position position="1"/>
    </location>
</feature>
<evidence type="ECO:0008006" key="2">
    <source>
        <dbReference type="Google" id="ProtNLM"/>
    </source>
</evidence>